<dbReference type="FunFam" id="2.60.120.290:FF:000013">
    <property type="entry name" value="Membrane frizzled-related protein"/>
    <property type="match status" value="1"/>
</dbReference>
<evidence type="ECO:0000256" key="8">
    <source>
        <dbReference type="PROSITE-ProRule" id="PRU00059"/>
    </source>
</evidence>
<dbReference type="PROSITE" id="PS01180">
    <property type="entry name" value="CUB"/>
    <property type="match status" value="2"/>
</dbReference>
<evidence type="ECO:0000256" key="2">
    <source>
        <dbReference type="ARBA" id="ARBA00022723"/>
    </source>
</evidence>
<keyword evidence="6 9" id="KW-0482">Metalloprotease</keyword>
<dbReference type="GeneTree" id="ENSGT00940000161051"/>
<dbReference type="FunFam" id="2.60.120.290:FF:000005">
    <property type="entry name" value="Procollagen C-endopeptidase enhancer 1"/>
    <property type="match status" value="1"/>
</dbReference>
<evidence type="ECO:0000256" key="5">
    <source>
        <dbReference type="ARBA" id="ARBA00022833"/>
    </source>
</evidence>
<proteinExistence type="predicted"/>
<dbReference type="GO" id="GO:0004222">
    <property type="term" value="F:metalloendopeptidase activity"/>
    <property type="evidence" value="ECO:0007669"/>
    <property type="project" value="UniProtKB-UniRule"/>
</dbReference>
<keyword evidence="1 9" id="KW-0645">Protease</keyword>
<evidence type="ECO:0000259" key="12">
    <source>
        <dbReference type="PROSITE" id="PS51864"/>
    </source>
</evidence>
<evidence type="ECO:0000313" key="14">
    <source>
        <dbReference type="Proteomes" id="UP000472272"/>
    </source>
</evidence>
<dbReference type="InterPro" id="IPR001506">
    <property type="entry name" value="Peptidase_M12A"/>
</dbReference>
<dbReference type="PANTHER" id="PTHR10127:SF899">
    <property type="entry name" value="ASTACIN-LIKE METALLOENDOPEPTIDASE-RELATED"/>
    <property type="match status" value="1"/>
</dbReference>
<evidence type="ECO:0000256" key="7">
    <source>
        <dbReference type="ARBA" id="ARBA00023157"/>
    </source>
</evidence>
<feature type="binding site" evidence="9">
    <location>
        <position position="160"/>
    </location>
    <ligand>
        <name>Zn(2+)</name>
        <dbReference type="ChEBI" id="CHEBI:29105"/>
        <note>catalytic</note>
    </ligand>
</feature>
<dbReference type="Pfam" id="PF00431">
    <property type="entry name" value="CUB"/>
    <property type="match status" value="2"/>
</dbReference>
<dbReference type="PRINTS" id="PR00480">
    <property type="entry name" value="ASTACIN"/>
</dbReference>
<feature type="binding site" evidence="9">
    <location>
        <position position="156"/>
    </location>
    <ligand>
        <name>Zn(2+)</name>
        <dbReference type="ChEBI" id="CHEBI:29105"/>
        <note>catalytic</note>
    </ligand>
</feature>
<feature type="active site" evidence="9">
    <location>
        <position position="157"/>
    </location>
</feature>
<evidence type="ECO:0000256" key="9">
    <source>
        <dbReference type="PROSITE-ProRule" id="PRU01211"/>
    </source>
</evidence>
<dbReference type="SMART" id="SM00235">
    <property type="entry name" value="ZnMc"/>
    <property type="match status" value="1"/>
</dbReference>
<dbReference type="SUPFAM" id="SSF55486">
    <property type="entry name" value="Metalloproteases ('zincins'), catalytic domain"/>
    <property type="match status" value="1"/>
</dbReference>
<dbReference type="Gene3D" id="3.40.390.10">
    <property type="entry name" value="Collagenase (Catalytic Domain)"/>
    <property type="match status" value="1"/>
</dbReference>
<evidence type="ECO:0000256" key="4">
    <source>
        <dbReference type="ARBA" id="ARBA00022801"/>
    </source>
</evidence>
<keyword evidence="2 9" id="KW-0479">Metal-binding</keyword>
<dbReference type="Pfam" id="PF01400">
    <property type="entry name" value="Astacin"/>
    <property type="match status" value="1"/>
</dbReference>
<dbReference type="OMA" id="SWIINAP"/>
<dbReference type="EC" id="3.4.24.-" evidence="10"/>
<dbReference type="AlphaFoldDB" id="A0A670JDN2"/>
<sequence>MLDTISLLYHMQRVAIVRWIIFEEGLHGRNPPLHTHSQFPRSPVLHEIFHNGIPRSAGNFPMLAKHILFEFHTHNMGTFNAFLSLPWIFLAVEERTVIAEAMQEFVTLTCIQFIRRSTEHDYINISLCWSYFGKIGGKQQLGLAKNGCIYKGLIQHEINHALGFIHEQARNDRDKYVKIHLEYVTAGEQGNFEKVDSNNLGLPYDYGSVMHYGPYDFSSAPGKATIVPIPNASVPIGQRIGLSDLDVKKINKLYRCNCCSTVLRNRRGNFSSTNYPYSYPKNVTCLWLIQIPEGKVFLKFHVLDLQRSPNCSSDYIRIYDGNNRNARLLVDKLCGEGQLPAVVSSGSMMLVEFVSDEAVASKGFTASYAHVICGGTFTSTHGVVTSPNFPRKYPPNKRCLWIISAPAGSRISLTMGFFDLEEAAGCNYDRLVFRDGSDISSPLLGTFCGKTEVPAFNSTGSFLRIEFYSDHVSQYSGFKQIKALFEPWRTGKSNT</sequence>
<dbReference type="InterPro" id="IPR035914">
    <property type="entry name" value="Sperma_CUB_dom_sf"/>
</dbReference>
<feature type="domain" description="CUB" evidence="11">
    <location>
        <begin position="259"/>
        <end position="371"/>
    </location>
</feature>
<dbReference type="Ensembl" id="ENSPMRT00000024053.1">
    <property type="protein sequence ID" value="ENSPMRP00000022633.1"/>
    <property type="gene ID" value="ENSPMRG00000014692.1"/>
</dbReference>
<feature type="domain" description="Peptidase M12A" evidence="12">
    <location>
        <begin position="51"/>
        <end position="257"/>
    </location>
</feature>
<reference evidence="13" key="3">
    <citation type="submission" date="2025-09" db="UniProtKB">
        <authorList>
            <consortium name="Ensembl"/>
        </authorList>
    </citation>
    <scope>IDENTIFICATION</scope>
</reference>
<reference evidence="13" key="2">
    <citation type="submission" date="2025-08" db="UniProtKB">
        <authorList>
            <consortium name="Ensembl"/>
        </authorList>
    </citation>
    <scope>IDENTIFICATION</scope>
</reference>
<evidence type="ECO:0000256" key="6">
    <source>
        <dbReference type="ARBA" id="ARBA00023049"/>
    </source>
</evidence>
<feature type="binding site" evidence="9">
    <location>
        <position position="166"/>
    </location>
    <ligand>
        <name>Zn(2+)</name>
        <dbReference type="ChEBI" id="CHEBI:29105"/>
        <note>catalytic</note>
    </ligand>
</feature>
<evidence type="ECO:0000259" key="11">
    <source>
        <dbReference type="PROSITE" id="PS01180"/>
    </source>
</evidence>
<comment type="caution">
    <text evidence="8">Lacks conserved residue(s) required for the propagation of feature annotation.</text>
</comment>
<dbReference type="InterPro" id="IPR024079">
    <property type="entry name" value="MetalloPept_cat_dom_sf"/>
</dbReference>
<dbReference type="SUPFAM" id="SSF49854">
    <property type="entry name" value="Spermadhesin, CUB domain"/>
    <property type="match status" value="2"/>
</dbReference>
<keyword evidence="3" id="KW-0677">Repeat</keyword>
<reference evidence="13 14" key="1">
    <citation type="journal article" date="2019" name="Proc. Natl. Acad. Sci. U.S.A.">
        <title>Regulatory changes in pterin and carotenoid genes underlie balanced color polymorphisms in the wall lizard.</title>
        <authorList>
            <person name="Andrade P."/>
            <person name="Pinho C."/>
            <person name="Perez I de Lanuza G."/>
            <person name="Afonso S."/>
            <person name="Brejcha J."/>
            <person name="Rubin C.J."/>
            <person name="Wallerman O."/>
            <person name="Pereira P."/>
            <person name="Sabatino S.J."/>
            <person name="Bellati A."/>
            <person name="Pellitteri-Rosa D."/>
            <person name="Bosakova Z."/>
            <person name="Bunikis I."/>
            <person name="Carretero M.A."/>
            <person name="Feiner N."/>
            <person name="Marsik P."/>
            <person name="Pauperio F."/>
            <person name="Salvi D."/>
            <person name="Soler L."/>
            <person name="While G.M."/>
            <person name="Uller T."/>
            <person name="Font E."/>
            <person name="Andersson L."/>
            <person name="Carneiro M."/>
        </authorList>
    </citation>
    <scope>NUCLEOTIDE SEQUENCE</scope>
</reference>
<accession>A0A670JDN2</accession>
<dbReference type="PANTHER" id="PTHR10127">
    <property type="entry name" value="DISCOIDIN, CUB, EGF, LAMININ , AND ZINC METALLOPROTEASE DOMAIN CONTAINING"/>
    <property type="match status" value="1"/>
</dbReference>
<dbReference type="GO" id="GO:0006508">
    <property type="term" value="P:proteolysis"/>
    <property type="evidence" value="ECO:0007669"/>
    <property type="project" value="UniProtKB-KW"/>
</dbReference>
<dbReference type="Gene3D" id="2.60.120.290">
    <property type="entry name" value="Spermadhesin, CUB domain"/>
    <property type="match status" value="2"/>
</dbReference>
<name>A0A670JDN2_PODMU</name>
<dbReference type="Proteomes" id="UP000472272">
    <property type="component" value="Chromosome 1"/>
</dbReference>
<keyword evidence="5 9" id="KW-0862">Zinc</keyword>
<dbReference type="SMART" id="SM00042">
    <property type="entry name" value="CUB"/>
    <property type="match status" value="2"/>
</dbReference>
<evidence type="ECO:0000256" key="1">
    <source>
        <dbReference type="ARBA" id="ARBA00022670"/>
    </source>
</evidence>
<evidence type="ECO:0000256" key="3">
    <source>
        <dbReference type="ARBA" id="ARBA00022737"/>
    </source>
</evidence>
<evidence type="ECO:0000313" key="13">
    <source>
        <dbReference type="Ensembl" id="ENSPMRP00000022633.1"/>
    </source>
</evidence>
<dbReference type="PROSITE" id="PS51864">
    <property type="entry name" value="ASTACIN"/>
    <property type="match status" value="1"/>
</dbReference>
<comment type="cofactor">
    <cofactor evidence="9 10">
        <name>Zn(2+)</name>
        <dbReference type="ChEBI" id="CHEBI:29105"/>
    </cofactor>
    <text evidence="9 10">Binds 1 zinc ion per subunit.</text>
</comment>
<dbReference type="CDD" id="cd00041">
    <property type="entry name" value="CUB"/>
    <property type="match status" value="2"/>
</dbReference>
<dbReference type="InterPro" id="IPR000859">
    <property type="entry name" value="CUB_dom"/>
</dbReference>
<feature type="domain" description="CUB" evidence="11">
    <location>
        <begin position="373"/>
        <end position="485"/>
    </location>
</feature>
<protein>
    <recommendedName>
        <fullName evidence="10">Metalloendopeptidase</fullName>
        <ecNumber evidence="10">3.4.24.-</ecNumber>
    </recommendedName>
</protein>
<keyword evidence="4 9" id="KW-0378">Hydrolase</keyword>
<keyword evidence="7" id="KW-1015">Disulfide bond</keyword>
<dbReference type="InterPro" id="IPR006026">
    <property type="entry name" value="Peptidase_Metallo"/>
</dbReference>
<dbReference type="GO" id="GO:0008270">
    <property type="term" value="F:zinc ion binding"/>
    <property type="evidence" value="ECO:0007669"/>
    <property type="project" value="UniProtKB-UniRule"/>
</dbReference>
<evidence type="ECO:0000256" key="10">
    <source>
        <dbReference type="RuleBase" id="RU361183"/>
    </source>
</evidence>
<organism evidence="13 14">
    <name type="scientific">Podarcis muralis</name>
    <name type="common">Wall lizard</name>
    <name type="synonym">Lacerta muralis</name>
    <dbReference type="NCBI Taxonomy" id="64176"/>
    <lineage>
        <taxon>Eukaryota</taxon>
        <taxon>Metazoa</taxon>
        <taxon>Chordata</taxon>
        <taxon>Craniata</taxon>
        <taxon>Vertebrata</taxon>
        <taxon>Euteleostomi</taxon>
        <taxon>Lepidosauria</taxon>
        <taxon>Squamata</taxon>
        <taxon>Bifurcata</taxon>
        <taxon>Unidentata</taxon>
        <taxon>Episquamata</taxon>
        <taxon>Laterata</taxon>
        <taxon>Lacertibaenia</taxon>
        <taxon>Lacertidae</taxon>
        <taxon>Podarcis</taxon>
    </lineage>
</organism>
<keyword evidence="14" id="KW-1185">Reference proteome</keyword>